<evidence type="ECO:0000313" key="3">
    <source>
        <dbReference type="Proteomes" id="UP000276133"/>
    </source>
</evidence>
<gene>
    <name evidence="2" type="ORF">BpHYR1_000506</name>
</gene>
<dbReference type="Proteomes" id="UP000276133">
    <property type="component" value="Unassembled WGS sequence"/>
</dbReference>
<reference evidence="2 3" key="1">
    <citation type="journal article" date="2018" name="Sci. Rep.">
        <title>Genomic signatures of local adaptation to the degree of environmental predictability in rotifers.</title>
        <authorList>
            <person name="Franch-Gras L."/>
            <person name="Hahn C."/>
            <person name="Garcia-Roger E.M."/>
            <person name="Carmona M.J."/>
            <person name="Serra M."/>
            <person name="Gomez A."/>
        </authorList>
    </citation>
    <scope>NUCLEOTIDE SEQUENCE [LARGE SCALE GENOMIC DNA]</scope>
    <source>
        <strain evidence="2">HYR1</strain>
    </source>
</reference>
<feature type="compositionally biased region" description="Basic residues" evidence="1">
    <location>
        <begin position="1"/>
        <end position="13"/>
    </location>
</feature>
<comment type="caution">
    <text evidence="2">The sequence shown here is derived from an EMBL/GenBank/DDBJ whole genome shotgun (WGS) entry which is preliminary data.</text>
</comment>
<evidence type="ECO:0000313" key="2">
    <source>
        <dbReference type="EMBL" id="RNA17394.1"/>
    </source>
</evidence>
<name>A0A3M7R1Z5_BRAPC</name>
<feature type="region of interest" description="Disordered" evidence="1">
    <location>
        <begin position="1"/>
        <end position="23"/>
    </location>
</feature>
<evidence type="ECO:0000256" key="1">
    <source>
        <dbReference type="SAM" id="MobiDB-lite"/>
    </source>
</evidence>
<protein>
    <submittedName>
        <fullName evidence="2">Uncharacterized protein</fullName>
    </submittedName>
</protein>
<organism evidence="2 3">
    <name type="scientific">Brachionus plicatilis</name>
    <name type="common">Marine rotifer</name>
    <name type="synonym">Brachionus muelleri</name>
    <dbReference type="NCBI Taxonomy" id="10195"/>
    <lineage>
        <taxon>Eukaryota</taxon>
        <taxon>Metazoa</taxon>
        <taxon>Spiralia</taxon>
        <taxon>Gnathifera</taxon>
        <taxon>Rotifera</taxon>
        <taxon>Eurotatoria</taxon>
        <taxon>Monogononta</taxon>
        <taxon>Pseudotrocha</taxon>
        <taxon>Ploima</taxon>
        <taxon>Brachionidae</taxon>
        <taxon>Brachionus</taxon>
    </lineage>
</organism>
<accession>A0A3M7R1Z5</accession>
<dbReference type="EMBL" id="REGN01004464">
    <property type="protein sequence ID" value="RNA17394.1"/>
    <property type="molecule type" value="Genomic_DNA"/>
</dbReference>
<dbReference type="AlphaFoldDB" id="A0A3M7R1Z5"/>
<proteinExistence type="predicted"/>
<keyword evidence="3" id="KW-1185">Reference proteome</keyword>
<sequence length="99" mass="11461">MNHKPNKITRQKMNRTLSAPSCPRTILDSYSSASEHSQQTLANSLTNSDTATENQAFEMTEKTDRYQVFKILQCNECEKIEIENIDVKEKFRLSFRVNS</sequence>